<dbReference type="Proteomes" id="UP000265541">
    <property type="component" value="Unassembled WGS sequence"/>
</dbReference>
<proteinExistence type="inferred from homology"/>
<dbReference type="InterPro" id="IPR004838">
    <property type="entry name" value="NHTrfase_class1_PyrdxlP-BS"/>
</dbReference>
<feature type="domain" description="Aminotransferase class I/classII large" evidence="5">
    <location>
        <begin position="30"/>
        <end position="377"/>
    </location>
</feature>
<dbReference type="Gene3D" id="3.40.640.10">
    <property type="entry name" value="Type I PLP-dependent aspartate aminotransferase-like (Major domain)"/>
    <property type="match status" value="1"/>
</dbReference>
<keyword evidence="2 4" id="KW-0032">Aminotransferase</keyword>
<evidence type="ECO:0000256" key="3">
    <source>
        <dbReference type="ARBA" id="ARBA00022679"/>
    </source>
</evidence>
<dbReference type="SUPFAM" id="SSF53383">
    <property type="entry name" value="PLP-dependent transferases"/>
    <property type="match status" value="1"/>
</dbReference>
<evidence type="ECO:0000256" key="2">
    <source>
        <dbReference type="ARBA" id="ARBA00022576"/>
    </source>
</evidence>
<dbReference type="InterPro" id="IPR015421">
    <property type="entry name" value="PyrdxlP-dep_Trfase_major"/>
</dbReference>
<evidence type="ECO:0000313" key="6">
    <source>
        <dbReference type="EMBL" id="RIP37166.1"/>
    </source>
</evidence>
<dbReference type="AlphaFoldDB" id="A0A3A0VU31"/>
<gene>
    <name evidence="6" type="ORF">BUZ14_01060</name>
</gene>
<dbReference type="EMBL" id="QYJN01000001">
    <property type="protein sequence ID" value="RIP37166.1"/>
    <property type="molecule type" value="Genomic_DNA"/>
</dbReference>
<sequence length="395" mass="44133">MVMSDRLAQIPDSYFGKTMGQKVEHGPLPLINMAVGIPDGETPKGILDCFSKAIQIPNNQKYGAFHGKDNFKQAIVDFYRRQYQVELDKEDEVCILYGTKNGLVNLPQCIVNPGEHVLLPDPGYTDYLAGVKLADAIPEPLVLNAPDYLPEWDNIEQSVLDKTKLIYLTYPNNPTGSVATNDVFDEAVQRFKGTKTKIVHDFAYSAFGFDHKNPSILQSPQAKDVAIEIFSLSKGYNMSGFRVGFAVGNKEVIQALKKFQSHTHAGMFGALQDAATYALNHYDAFLKEQSATFKRRRDLFEAKLAEKHIPFEPMKGGIFLWLATPNGYDGEQFVKYLLAEYSILVAPGIPFGEHGRNYVRISLALSDEQLAEAANRLQSLSYLYQEKGSVIDDKN</sequence>
<evidence type="ECO:0000259" key="5">
    <source>
        <dbReference type="Pfam" id="PF00155"/>
    </source>
</evidence>
<dbReference type="InterPro" id="IPR015422">
    <property type="entry name" value="PyrdxlP-dep_Trfase_small"/>
</dbReference>
<comment type="similarity">
    <text evidence="4">Belongs to the class-I pyridoxal-phosphate-dependent aminotransferase family.</text>
</comment>
<name>A0A3A0VU31_STAGA</name>
<protein>
    <recommendedName>
        <fullName evidence="4">Aminotransferase</fullName>
        <ecNumber evidence="4">2.6.1.-</ecNumber>
    </recommendedName>
</protein>
<dbReference type="CDD" id="cd00609">
    <property type="entry name" value="AAT_like"/>
    <property type="match status" value="1"/>
</dbReference>
<dbReference type="InterPro" id="IPR050881">
    <property type="entry name" value="LL-DAP_aminotransferase"/>
</dbReference>
<dbReference type="EC" id="2.6.1.-" evidence="4"/>
<organism evidence="6 7">
    <name type="scientific">Staphylococcus gallinarum</name>
    <dbReference type="NCBI Taxonomy" id="1293"/>
    <lineage>
        <taxon>Bacteria</taxon>
        <taxon>Bacillati</taxon>
        <taxon>Bacillota</taxon>
        <taxon>Bacilli</taxon>
        <taxon>Bacillales</taxon>
        <taxon>Staphylococcaceae</taxon>
        <taxon>Staphylococcus</taxon>
    </lineage>
</organism>
<comment type="cofactor">
    <cofactor evidence="1 4">
        <name>pyridoxal 5'-phosphate</name>
        <dbReference type="ChEBI" id="CHEBI:597326"/>
    </cofactor>
</comment>
<dbReference type="Gene3D" id="3.90.1150.10">
    <property type="entry name" value="Aspartate Aminotransferase, domain 1"/>
    <property type="match status" value="1"/>
</dbReference>
<dbReference type="RefSeq" id="WP_119483980.1">
    <property type="nucleotide sequence ID" value="NZ_QYJN01000001.1"/>
</dbReference>
<dbReference type="OrthoDB" id="9802328at2"/>
<dbReference type="Pfam" id="PF00155">
    <property type="entry name" value="Aminotran_1_2"/>
    <property type="match status" value="1"/>
</dbReference>
<dbReference type="InterPro" id="IPR015424">
    <property type="entry name" value="PyrdxlP-dep_Trfase"/>
</dbReference>
<dbReference type="PANTHER" id="PTHR42832:SF3">
    <property type="entry name" value="L-GLUTAMINE--4-(METHYLSULFANYL)-2-OXOBUTANOATE AMINOTRANSFERASE"/>
    <property type="match status" value="1"/>
</dbReference>
<reference evidence="6 7" key="1">
    <citation type="journal article" date="2016" name="Front. Microbiol.">
        <title>Comprehensive Phylogenetic Analysis of Bovine Non-aureus Staphylococci Species Based on Whole-Genome Sequencing.</title>
        <authorList>
            <person name="Naushad S."/>
            <person name="Barkema H.W."/>
            <person name="Luby C."/>
            <person name="Condas L.A."/>
            <person name="Nobrega D.B."/>
            <person name="Carson D.A."/>
            <person name="De Buck J."/>
        </authorList>
    </citation>
    <scope>NUCLEOTIDE SEQUENCE [LARGE SCALE GENOMIC DNA]</scope>
    <source>
        <strain evidence="6 7">SNUC 4781</strain>
    </source>
</reference>
<evidence type="ECO:0000256" key="4">
    <source>
        <dbReference type="RuleBase" id="RU000481"/>
    </source>
</evidence>
<dbReference type="InterPro" id="IPR004839">
    <property type="entry name" value="Aminotransferase_I/II_large"/>
</dbReference>
<dbReference type="PROSITE" id="PS00105">
    <property type="entry name" value="AA_TRANSFER_CLASS_1"/>
    <property type="match status" value="1"/>
</dbReference>
<evidence type="ECO:0000313" key="7">
    <source>
        <dbReference type="Proteomes" id="UP000265541"/>
    </source>
</evidence>
<dbReference type="PANTHER" id="PTHR42832">
    <property type="entry name" value="AMINO ACID AMINOTRANSFERASE"/>
    <property type="match status" value="1"/>
</dbReference>
<evidence type="ECO:0000256" key="1">
    <source>
        <dbReference type="ARBA" id="ARBA00001933"/>
    </source>
</evidence>
<dbReference type="GO" id="GO:0008483">
    <property type="term" value="F:transaminase activity"/>
    <property type="evidence" value="ECO:0007669"/>
    <property type="project" value="UniProtKB-KW"/>
</dbReference>
<accession>A0A3A0VU31</accession>
<keyword evidence="3 4" id="KW-0808">Transferase</keyword>
<comment type="caution">
    <text evidence="6">The sequence shown here is derived from an EMBL/GenBank/DDBJ whole genome shotgun (WGS) entry which is preliminary data.</text>
</comment>
<dbReference type="GO" id="GO:0030170">
    <property type="term" value="F:pyridoxal phosphate binding"/>
    <property type="evidence" value="ECO:0007669"/>
    <property type="project" value="InterPro"/>
</dbReference>